<accession>A0AAD9TE15</accession>
<evidence type="ECO:0000313" key="3">
    <source>
        <dbReference type="EMBL" id="KAK2634032.1"/>
    </source>
</evidence>
<proteinExistence type="predicted"/>
<evidence type="ECO:0000259" key="2">
    <source>
        <dbReference type="PROSITE" id="PS50158"/>
    </source>
</evidence>
<dbReference type="PANTHER" id="PTHR31286:SF167">
    <property type="entry name" value="OS09G0268800 PROTEIN"/>
    <property type="match status" value="1"/>
</dbReference>
<dbReference type="EMBL" id="JANJYI010000009">
    <property type="protein sequence ID" value="KAK2634032.1"/>
    <property type="molecule type" value="Genomic_DNA"/>
</dbReference>
<dbReference type="InterPro" id="IPR040256">
    <property type="entry name" value="At4g02000-like"/>
</dbReference>
<dbReference type="PROSITE" id="PS50158">
    <property type="entry name" value="ZF_CCHC"/>
    <property type="match status" value="1"/>
</dbReference>
<dbReference type="PANTHER" id="PTHR31286">
    <property type="entry name" value="GLYCINE-RICH CELL WALL STRUCTURAL PROTEIN 1.8-LIKE"/>
    <property type="match status" value="1"/>
</dbReference>
<comment type="caution">
    <text evidence="3">The sequence shown here is derived from an EMBL/GenBank/DDBJ whole genome shotgun (WGS) entry which is preliminary data.</text>
</comment>
<dbReference type="InterPro" id="IPR001878">
    <property type="entry name" value="Znf_CCHC"/>
</dbReference>
<dbReference type="InterPro" id="IPR025558">
    <property type="entry name" value="DUF4283"/>
</dbReference>
<gene>
    <name evidence="3" type="ORF">Ddye_028824</name>
</gene>
<dbReference type="Pfam" id="PF14111">
    <property type="entry name" value="DUF4283"/>
    <property type="match status" value="1"/>
</dbReference>
<keyword evidence="4" id="KW-1185">Reference proteome</keyword>
<keyword evidence="1" id="KW-0863">Zinc-finger</keyword>
<evidence type="ECO:0000256" key="1">
    <source>
        <dbReference type="PROSITE-ProRule" id="PRU00047"/>
    </source>
</evidence>
<dbReference type="Proteomes" id="UP001280121">
    <property type="component" value="Unassembled WGS sequence"/>
</dbReference>
<dbReference type="Pfam" id="PF14392">
    <property type="entry name" value="zf-CCHC_4"/>
    <property type="match status" value="1"/>
</dbReference>
<name>A0AAD9TE15_9ROSI</name>
<protein>
    <recommendedName>
        <fullName evidence="2">CCHC-type domain-containing protein</fullName>
    </recommendedName>
</protein>
<feature type="domain" description="CCHC-type" evidence="2">
    <location>
        <begin position="138"/>
        <end position="151"/>
    </location>
</feature>
<keyword evidence="1" id="KW-0862">Zinc</keyword>
<keyword evidence="1" id="KW-0479">Metal-binding</keyword>
<dbReference type="InterPro" id="IPR025836">
    <property type="entry name" value="Zn_knuckle_CX2CX4HX4C"/>
</dbReference>
<dbReference type="GO" id="GO:0003676">
    <property type="term" value="F:nucleic acid binding"/>
    <property type="evidence" value="ECO:0007669"/>
    <property type="project" value="InterPro"/>
</dbReference>
<sequence length="254" mass="28098">MATKLVNREAFMNVMQSIWRVSEGVEMATMEGNVFAFHFRNVEDRKRIQMGGPWTFDRAIILLEEPTGAREISTMKFQTVEFWDIEMGAVSDGSGRYVRVRVLIQAKEPLKRSLRIDLLGEGKITTLLLRYESLLDYCFKCGRLGHSLEECLELGDGTEVTSLKGKYRGDIIEKSNDDKKANLGNQVGIESGGSQSVMDVDMGLTNKDTKASPNISLGLSLVEFPYEEGLAGTSLVSISMGEKMSGLGVGTLIH</sequence>
<dbReference type="AlphaFoldDB" id="A0AAD9TE15"/>
<evidence type="ECO:0000313" key="4">
    <source>
        <dbReference type="Proteomes" id="UP001280121"/>
    </source>
</evidence>
<organism evidence="3 4">
    <name type="scientific">Dipteronia dyeriana</name>
    <dbReference type="NCBI Taxonomy" id="168575"/>
    <lineage>
        <taxon>Eukaryota</taxon>
        <taxon>Viridiplantae</taxon>
        <taxon>Streptophyta</taxon>
        <taxon>Embryophyta</taxon>
        <taxon>Tracheophyta</taxon>
        <taxon>Spermatophyta</taxon>
        <taxon>Magnoliopsida</taxon>
        <taxon>eudicotyledons</taxon>
        <taxon>Gunneridae</taxon>
        <taxon>Pentapetalae</taxon>
        <taxon>rosids</taxon>
        <taxon>malvids</taxon>
        <taxon>Sapindales</taxon>
        <taxon>Sapindaceae</taxon>
        <taxon>Hippocastanoideae</taxon>
        <taxon>Acereae</taxon>
        <taxon>Dipteronia</taxon>
    </lineage>
</organism>
<reference evidence="3" key="1">
    <citation type="journal article" date="2023" name="Plant J.">
        <title>Genome sequences and population genomics provide insights into the demographic history, inbreeding, and mutation load of two 'living fossil' tree species of Dipteronia.</title>
        <authorList>
            <person name="Feng Y."/>
            <person name="Comes H.P."/>
            <person name="Chen J."/>
            <person name="Zhu S."/>
            <person name="Lu R."/>
            <person name="Zhang X."/>
            <person name="Li P."/>
            <person name="Qiu J."/>
            <person name="Olsen K.M."/>
            <person name="Qiu Y."/>
        </authorList>
    </citation>
    <scope>NUCLEOTIDE SEQUENCE</scope>
    <source>
        <strain evidence="3">KIB01</strain>
    </source>
</reference>
<dbReference type="GO" id="GO:0008270">
    <property type="term" value="F:zinc ion binding"/>
    <property type="evidence" value="ECO:0007669"/>
    <property type="project" value="UniProtKB-KW"/>
</dbReference>